<dbReference type="PATRIC" id="fig|1341156.4.peg.585"/>
<dbReference type="Gene3D" id="3.30.1380.10">
    <property type="match status" value="1"/>
</dbReference>
<dbReference type="InterPro" id="IPR009045">
    <property type="entry name" value="Zn_M74/Hedgehog-like"/>
</dbReference>
<dbReference type="RefSeq" id="WP_051506251.1">
    <property type="nucleotide sequence ID" value="NZ_JEOB01000001.1"/>
</dbReference>
<proteinExistence type="predicted"/>
<dbReference type="InterPro" id="IPR058193">
    <property type="entry name" value="VanY/YodJ_core_dom"/>
</dbReference>
<dbReference type="PANTHER" id="PTHR34385:SF1">
    <property type="entry name" value="PEPTIDOGLYCAN L-ALANYL-D-GLUTAMATE ENDOPEPTIDASE CWLK"/>
    <property type="match status" value="1"/>
</dbReference>
<dbReference type="GO" id="GO:0006508">
    <property type="term" value="P:proteolysis"/>
    <property type="evidence" value="ECO:0007669"/>
    <property type="project" value="InterPro"/>
</dbReference>
<feature type="domain" description="D-alanyl-D-alanine carboxypeptidase-like core" evidence="2">
    <location>
        <begin position="111"/>
        <end position="219"/>
    </location>
</feature>
<dbReference type="Proteomes" id="UP000021369">
    <property type="component" value="Unassembled WGS sequence"/>
</dbReference>
<keyword evidence="4" id="KW-1185">Reference proteome</keyword>
<evidence type="ECO:0000256" key="1">
    <source>
        <dbReference type="SAM" id="Phobius"/>
    </source>
</evidence>
<protein>
    <submittedName>
        <fullName evidence="3">Peptidase M15</fullName>
    </submittedName>
</protein>
<name>A0A011V4F5_RUMAL</name>
<sequence>MKKRRSAVTPLVTVLIIVLIVISAMVVIIKPDKFNIAGQVTALFRGRVEYHLDEVPADELSLRTASVGDLKIGTTMVLVNKDHPLDPYFEPSICEYKDSGVMMSTASVDSYAALSKAVMDNCGEPLYVMSSYRTPEEQQELYEDQGSSEAMPPHCSEHETGLAQDLYFSGFAGKNIIDCPAGKYLTEHAPEYGFIVRYPSFGRMVTGINYEPWHFRYVGQPHAEIITANGLTFEEYIDGLEYGSFYAYEDYIISRQKGDSLLLPENCTCDISTDNCGGYIITAKRS</sequence>
<feature type="transmembrane region" description="Helical" evidence="1">
    <location>
        <begin position="7"/>
        <end position="29"/>
    </location>
</feature>
<dbReference type="OrthoDB" id="9792074at2"/>
<keyword evidence="1" id="KW-1133">Transmembrane helix</keyword>
<accession>A0A011V4F5</accession>
<evidence type="ECO:0000313" key="3">
    <source>
        <dbReference type="EMBL" id="EXM40372.1"/>
    </source>
</evidence>
<dbReference type="PANTHER" id="PTHR34385">
    <property type="entry name" value="D-ALANYL-D-ALANINE CARBOXYPEPTIDASE"/>
    <property type="match status" value="1"/>
</dbReference>
<dbReference type="GO" id="GO:0008233">
    <property type="term" value="F:peptidase activity"/>
    <property type="evidence" value="ECO:0007669"/>
    <property type="project" value="InterPro"/>
</dbReference>
<keyword evidence="1" id="KW-0812">Transmembrane</keyword>
<keyword evidence="1" id="KW-0472">Membrane</keyword>
<dbReference type="InterPro" id="IPR052179">
    <property type="entry name" value="DD-CPase-like"/>
</dbReference>
<dbReference type="Pfam" id="PF02557">
    <property type="entry name" value="VanY"/>
    <property type="match status" value="1"/>
</dbReference>
<dbReference type="InterPro" id="IPR003709">
    <property type="entry name" value="VanY-like_core_dom"/>
</dbReference>
<dbReference type="CDD" id="cd14852">
    <property type="entry name" value="LD-carboxypeptidase"/>
    <property type="match status" value="1"/>
</dbReference>
<dbReference type="EMBL" id="JEOB01000001">
    <property type="protein sequence ID" value="EXM40372.1"/>
    <property type="molecule type" value="Genomic_DNA"/>
</dbReference>
<comment type="caution">
    <text evidence="3">The sequence shown here is derived from an EMBL/GenBank/DDBJ whole genome shotgun (WGS) entry which is preliminary data.</text>
</comment>
<evidence type="ECO:0000313" key="4">
    <source>
        <dbReference type="Proteomes" id="UP000021369"/>
    </source>
</evidence>
<reference evidence="3 4" key="1">
    <citation type="submission" date="2013-06" db="EMBL/GenBank/DDBJ databases">
        <title>Rumen cellulosomics: divergent fiber-degrading strategies revealed by comparative genome-wide analysis of six Ruminococcal strains.</title>
        <authorList>
            <person name="Dassa B."/>
            <person name="Borovok I."/>
            <person name="Lamed R."/>
            <person name="Flint H."/>
            <person name="Yeoman C.J."/>
            <person name="White B."/>
            <person name="Bayer E.A."/>
        </authorList>
    </citation>
    <scope>NUCLEOTIDE SEQUENCE [LARGE SCALE GENOMIC DNA]</scope>
    <source>
        <strain evidence="3 4">SY3</strain>
    </source>
</reference>
<organism evidence="3 4">
    <name type="scientific">Ruminococcus albus SY3</name>
    <dbReference type="NCBI Taxonomy" id="1341156"/>
    <lineage>
        <taxon>Bacteria</taxon>
        <taxon>Bacillati</taxon>
        <taxon>Bacillota</taxon>
        <taxon>Clostridia</taxon>
        <taxon>Eubacteriales</taxon>
        <taxon>Oscillospiraceae</taxon>
        <taxon>Ruminococcus</taxon>
    </lineage>
</organism>
<dbReference type="Gene3D" id="3.30.200.180">
    <property type="match status" value="1"/>
</dbReference>
<gene>
    <name evidence="3" type="ORF">RASY3_00240</name>
</gene>
<dbReference type="SUPFAM" id="SSF55166">
    <property type="entry name" value="Hedgehog/DD-peptidase"/>
    <property type="match status" value="1"/>
</dbReference>
<dbReference type="AlphaFoldDB" id="A0A011V4F5"/>
<evidence type="ECO:0000259" key="2">
    <source>
        <dbReference type="Pfam" id="PF02557"/>
    </source>
</evidence>